<keyword evidence="4 6" id="KW-0378">Hydrolase</keyword>
<dbReference type="Pfam" id="PF00293">
    <property type="entry name" value="NUDIX"/>
    <property type="match status" value="1"/>
</dbReference>
<keyword evidence="7" id="KW-0812">Transmembrane</keyword>
<evidence type="ECO:0000259" key="8">
    <source>
        <dbReference type="PROSITE" id="PS51462"/>
    </source>
</evidence>
<dbReference type="Proteomes" id="UP000267246">
    <property type="component" value="Unassembled WGS sequence"/>
</dbReference>
<dbReference type="CDD" id="cd03428">
    <property type="entry name" value="NUDIX_Ap4A_Nudt2"/>
    <property type="match status" value="1"/>
</dbReference>
<accession>A0A3M0A0U2</accession>
<evidence type="ECO:0000256" key="6">
    <source>
        <dbReference type="RuleBase" id="RU003476"/>
    </source>
</evidence>
<proteinExistence type="inferred from homology"/>
<evidence type="ECO:0000256" key="5">
    <source>
        <dbReference type="ARBA" id="ARBA00032644"/>
    </source>
</evidence>
<dbReference type="AlphaFoldDB" id="A0A3M0A0U2"/>
<keyword evidence="3" id="KW-0547">Nucleotide-binding</keyword>
<dbReference type="InterPro" id="IPR020084">
    <property type="entry name" value="NUDIX_hydrolase_CS"/>
</dbReference>
<organism evidence="9 10">
    <name type="scientific">Metamycoplasma subdolum</name>
    <dbReference type="NCBI Taxonomy" id="92407"/>
    <lineage>
        <taxon>Bacteria</taxon>
        <taxon>Bacillati</taxon>
        <taxon>Mycoplasmatota</taxon>
        <taxon>Mycoplasmoidales</taxon>
        <taxon>Metamycoplasmataceae</taxon>
        <taxon>Metamycoplasma</taxon>
    </lineage>
</organism>
<dbReference type="PROSITE" id="PS00893">
    <property type="entry name" value="NUDIX_BOX"/>
    <property type="match status" value="1"/>
</dbReference>
<dbReference type="InterPro" id="IPR015797">
    <property type="entry name" value="NUDIX_hydrolase-like_dom_sf"/>
</dbReference>
<evidence type="ECO:0000313" key="9">
    <source>
        <dbReference type="EMBL" id="RMA78623.1"/>
    </source>
</evidence>
<dbReference type="GO" id="GO:0004081">
    <property type="term" value="F:bis(5'-nucleosyl)-tetraphosphatase (asymmetrical) activity"/>
    <property type="evidence" value="ECO:0007669"/>
    <property type="project" value="TreeGrafter"/>
</dbReference>
<dbReference type="InterPro" id="IPR000086">
    <property type="entry name" value="NUDIX_hydrolase_dom"/>
</dbReference>
<evidence type="ECO:0000256" key="3">
    <source>
        <dbReference type="ARBA" id="ARBA00022741"/>
    </source>
</evidence>
<dbReference type="InterPro" id="IPR051325">
    <property type="entry name" value="Nudix_hydrolase_domain"/>
</dbReference>
<reference evidence="9 10" key="1">
    <citation type="submission" date="2018-10" db="EMBL/GenBank/DDBJ databases">
        <title>Genomic Encyclopedia of Archaeal and Bacterial Type Strains, Phase II (KMG-II): from individual species to whole genera.</title>
        <authorList>
            <person name="Goeker M."/>
        </authorList>
    </citation>
    <scope>NUCLEOTIDE SEQUENCE [LARGE SCALE GENOMIC DNA]</scope>
    <source>
        <strain evidence="9 10">ATCC 29870</strain>
    </source>
</reference>
<dbReference type="PANTHER" id="PTHR21340:SF0">
    <property type="entry name" value="BIS(5'-NUCLEOSYL)-TETRAPHOSPHATASE [ASYMMETRICAL]"/>
    <property type="match status" value="1"/>
</dbReference>
<evidence type="ECO:0000256" key="4">
    <source>
        <dbReference type="ARBA" id="ARBA00022801"/>
    </source>
</evidence>
<feature type="domain" description="Nudix hydrolase" evidence="8">
    <location>
        <begin position="185"/>
        <end position="313"/>
    </location>
</feature>
<protein>
    <recommendedName>
        <fullName evidence="2">Bis(5'-nucleosyl)-tetraphosphatase [asymmetrical]</fullName>
    </recommendedName>
    <alternativeName>
        <fullName evidence="5">Diadenosine 5',5'''-P1,P4-tetraphosphate asymmetrical hydrolase</fullName>
    </alternativeName>
</protein>
<feature type="transmembrane region" description="Helical" evidence="7">
    <location>
        <begin position="99"/>
        <end position="122"/>
    </location>
</feature>
<comment type="caution">
    <text evidence="9">The sequence shown here is derived from an EMBL/GenBank/DDBJ whole genome shotgun (WGS) entry which is preliminary data.</text>
</comment>
<keyword evidence="7" id="KW-0472">Membrane</keyword>
<dbReference type="GO" id="GO:0006167">
    <property type="term" value="P:AMP biosynthetic process"/>
    <property type="evidence" value="ECO:0007669"/>
    <property type="project" value="TreeGrafter"/>
</dbReference>
<dbReference type="Gene3D" id="3.90.79.10">
    <property type="entry name" value="Nucleoside Triphosphate Pyrophosphohydrolase"/>
    <property type="match status" value="1"/>
</dbReference>
<dbReference type="GO" id="GO:0000166">
    <property type="term" value="F:nucleotide binding"/>
    <property type="evidence" value="ECO:0007669"/>
    <property type="project" value="UniProtKB-KW"/>
</dbReference>
<comment type="similarity">
    <text evidence="1 6">Belongs to the Nudix hydrolase family.</text>
</comment>
<dbReference type="InterPro" id="IPR003565">
    <property type="entry name" value="Tetra_PHTase"/>
</dbReference>
<keyword evidence="10" id="KW-1185">Reference proteome</keyword>
<sequence>MKINFEKNQNESDYEKVEKALKNFFKNVLIAFCVGLVVLLFGFLAFFIKNKSISSNLSAPMFIGFFASFVVYLSQSKSYVKFNEIEEAKSEHKKWKAIYFLNLINILLGIFFVSSAICFTAINIKLKAWTATATQKQNLENAFEKVKIVLLILAIVYTSIFIILVVLAKLILNSWGEKVKNQKVFKEKSCGAIVFKKVNDLLHVLLVEQNVGNWSFPKGHVEEGESEEETAIREVKEETNIDINIIPNFREISTYSPKLFTMKDVIFFVAKPTSDILIKQDEEIKVVEWVSIKSAKNRITHDSDIEILNKAVEFYIQKVDLFK</sequence>
<dbReference type="RefSeq" id="WP_277870180.1">
    <property type="nucleotide sequence ID" value="NZ_CP137846.1"/>
</dbReference>
<dbReference type="GO" id="GO:0006754">
    <property type="term" value="P:ATP biosynthetic process"/>
    <property type="evidence" value="ECO:0007669"/>
    <property type="project" value="TreeGrafter"/>
</dbReference>
<dbReference type="PROSITE" id="PS51462">
    <property type="entry name" value="NUDIX"/>
    <property type="match status" value="1"/>
</dbReference>
<name>A0A3M0A0U2_9BACT</name>
<dbReference type="PRINTS" id="PR00502">
    <property type="entry name" value="NUDIXFAMILY"/>
</dbReference>
<dbReference type="SUPFAM" id="SSF55811">
    <property type="entry name" value="Nudix"/>
    <property type="match status" value="1"/>
</dbReference>
<evidence type="ECO:0000256" key="7">
    <source>
        <dbReference type="SAM" id="Phobius"/>
    </source>
</evidence>
<evidence type="ECO:0000256" key="2">
    <source>
        <dbReference type="ARBA" id="ARBA00018911"/>
    </source>
</evidence>
<dbReference type="EMBL" id="REFI01000006">
    <property type="protein sequence ID" value="RMA78623.1"/>
    <property type="molecule type" value="Genomic_DNA"/>
</dbReference>
<dbReference type="InterPro" id="IPR020476">
    <property type="entry name" value="Nudix_hydrolase"/>
</dbReference>
<evidence type="ECO:0000256" key="1">
    <source>
        <dbReference type="ARBA" id="ARBA00005582"/>
    </source>
</evidence>
<feature type="transmembrane region" description="Helical" evidence="7">
    <location>
        <begin position="28"/>
        <end position="47"/>
    </location>
</feature>
<feature type="transmembrane region" description="Helical" evidence="7">
    <location>
        <begin position="53"/>
        <end position="73"/>
    </location>
</feature>
<evidence type="ECO:0000313" key="10">
    <source>
        <dbReference type="Proteomes" id="UP000267246"/>
    </source>
</evidence>
<gene>
    <name evidence="9" type="ORF">JN00_0264</name>
</gene>
<dbReference type="PANTHER" id="PTHR21340">
    <property type="entry name" value="DIADENOSINE 5,5-P1,P4-TETRAPHOSPHATE PYROPHOSPHOHYDROLASE MUTT"/>
    <property type="match status" value="1"/>
</dbReference>
<keyword evidence="7" id="KW-1133">Transmembrane helix</keyword>
<feature type="transmembrane region" description="Helical" evidence="7">
    <location>
        <begin position="148"/>
        <end position="172"/>
    </location>
</feature>